<accession>B1ZV40</accession>
<dbReference type="AlphaFoldDB" id="B1ZV40"/>
<dbReference type="InterPro" id="IPR008979">
    <property type="entry name" value="Galactose-bd-like_sf"/>
</dbReference>
<protein>
    <submittedName>
        <fullName evidence="1">Carbohydrate-binding CenC domain protein</fullName>
    </submittedName>
</protein>
<dbReference type="KEGG" id="ote:Oter_3430"/>
<dbReference type="OrthoDB" id="601499at2"/>
<dbReference type="Gene3D" id="2.60.120.260">
    <property type="entry name" value="Galactose-binding domain-like"/>
    <property type="match status" value="1"/>
</dbReference>
<dbReference type="RefSeq" id="WP_012376236.1">
    <property type="nucleotide sequence ID" value="NC_010571.1"/>
</dbReference>
<proteinExistence type="predicted"/>
<sequence length="554" mass="57919">MATSLNSKTRTSDLRATDILHLMRDPDLPGRADLGIVAAALGHHIGGGRALRDAIYLDGATAGARFFWALGAPGDVSASDWTLPLLWLDPPSANPSGSVSIVGFGANSDPLTTGDAGVLAYLTNTGRLNIEITSLWGTNTRRKEYDNFVTTYLKGLPTLLHFRRNFAGNDFSLVVNGTPVAASREGADGASPPAWTYAHPAAYFSIGARGGATRAGGRFIVFAPINAVLSDADCTTHALSGKLPPWCELGNGSAVAIVSPSLRNGGFETAGAGGADQLATWGESITGGSSVLRDTTVFRSGAASAKLTVTSFAEYATVWLNLASGGMVSGWRYRLEFWARGATGGEKVSVRAVDAIKGTYLSGQVLTAEWAKYAVEFICVDGFQISLTYSESGAASIYIDDGTLIALGPSFKPGLQDGSYQSCRDMGANGIDSIHTAGASVLVDGKRRPQVRAKNVNVGTAAYLIQSADMLFAGWDIDCIQITNNGASSAVDVKVQLSDGTNHTDLMAAVTIPAGGTKLAYPADGGLDTRRRLRAVATSGADNLTFNFSLRKRA</sequence>
<keyword evidence="2" id="KW-1185">Reference proteome</keyword>
<dbReference type="HOGENOM" id="CLU_491617_0_0_0"/>
<dbReference type="STRING" id="452637.Oter_3430"/>
<dbReference type="Proteomes" id="UP000007013">
    <property type="component" value="Chromosome"/>
</dbReference>
<evidence type="ECO:0000313" key="2">
    <source>
        <dbReference type="Proteomes" id="UP000007013"/>
    </source>
</evidence>
<organism evidence="1 2">
    <name type="scientific">Opitutus terrae (strain DSM 11246 / JCM 15787 / PB90-1)</name>
    <dbReference type="NCBI Taxonomy" id="452637"/>
    <lineage>
        <taxon>Bacteria</taxon>
        <taxon>Pseudomonadati</taxon>
        <taxon>Verrucomicrobiota</taxon>
        <taxon>Opitutia</taxon>
        <taxon>Opitutales</taxon>
        <taxon>Opitutaceae</taxon>
        <taxon>Opitutus</taxon>
    </lineage>
</organism>
<gene>
    <name evidence="1" type="ordered locus">Oter_3430</name>
</gene>
<dbReference type="SUPFAM" id="SSF49785">
    <property type="entry name" value="Galactose-binding domain-like"/>
    <property type="match status" value="1"/>
</dbReference>
<evidence type="ECO:0000313" key="1">
    <source>
        <dbReference type="EMBL" id="ACB76707.1"/>
    </source>
</evidence>
<reference evidence="1 2" key="1">
    <citation type="journal article" date="2011" name="J. Bacteriol.">
        <title>Genome sequence of the verrucomicrobium Opitutus terrae PB90-1, an abundant inhabitant of rice paddy soil ecosystems.</title>
        <authorList>
            <person name="van Passel M.W."/>
            <person name="Kant R."/>
            <person name="Palva A."/>
            <person name="Copeland A."/>
            <person name="Lucas S."/>
            <person name="Lapidus A."/>
            <person name="Glavina del Rio T."/>
            <person name="Pitluck S."/>
            <person name="Goltsman E."/>
            <person name="Clum A."/>
            <person name="Sun H."/>
            <person name="Schmutz J."/>
            <person name="Larimer F.W."/>
            <person name="Land M.L."/>
            <person name="Hauser L."/>
            <person name="Kyrpides N."/>
            <person name="Mikhailova N."/>
            <person name="Richardson P.P."/>
            <person name="Janssen P.H."/>
            <person name="de Vos W.M."/>
            <person name="Smidt H."/>
        </authorList>
    </citation>
    <scope>NUCLEOTIDE SEQUENCE [LARGE SCALE GENOMIC DNA]</scope>
    <source>
        <strain evidence="2">DSM 11246 / JCM 15787 / PB90-1</strain>
    </source>
</reference>
<name>B1ZV40_OPITP</name>
<dbReference type="EMBL" id="CP001032">
    <property type="protein sequence ID" value="ACB76707.1"/>
    <property type="molecule type" value="Genomic_DNA"/>
</dbReference>